<dbReference type="SUPFAM" id="SSF51735">
    <property type="entry name" value="NAD(P)-binding Rossmann-fold domains"/>
    <property type="match status" value="1"/>
</dbReference>
<evidence type="ECO:0000256" key="3">
    <source>
        <dbReference type="ARBA" id="ARBA00022692"/>
    </source>
</evidence>
<dbReference type="InterPro" id="IPR036259">
    <property type="entry name" value="MFS_trans_sf"/>
</dbReference>
<keyword evidence="3 6" id="KW-0812">Transmembrane</keyword>
<evidence type="ECO:0000313" key="8">
    <source>
        <dbReference type="EMBL" id="KAE9962527.1"/>
    </source>
</evidence>
<feature type="transmembrane region" description="Helical" evidence="6">
    <location>
        <begin position="565"/>
        <end position="586"/>
    </location>
</feature>
<dbReference type="InterPro" id="IPR005829">
    <property type="entry name" value="Sugar_transporter_CS"/>
</dbReference>
<evidence type="ECO:0000313" key="9">
    <source>
        <dbReference type="Proteomes" id="UP000433883"/>
    </source>
</evidence>
<organism evidence="8 9">
    <name type="scientific">Venturia inaequalis</name>
    <name type="common">Apple scab fungus</name>
    <dbReference type="NCBI Taxonomy" id="5025"/>
    <lineage>
        <taxon>Eukaryota</taxon>
        <taxon>Fungi</taxon>
        <taxon>Dikarya</taxon>
        <taxon>Ascomycota</taxon>
        <taxon>Pezizomycotina</taxon>
        <taxon>Dothideomycetes</taxon>
        <taxon>Pleosporomycetidae</taxon>
        <taxon>Venturiales</taxon>
        <taxon>Venturiaceae</taxon>
        <taxon>Venturia</taxon>
    </lineage>
</organism>
<evidence type="ECO:0000259" key="7">
    <source>
        <dbReference type="PROSITE" id="PS50850"/>
    </source>
</evidence>
<keyword evidence="5 6" id="KW-0472">Membrane</keyword>
<gene>
    <name evidence="8" type="ORF">BLS_000215</name>
</gene>
<dbReference type="PANTHER" id="PTHR48022">
    <property type="entry name" value="PLASTIDIC GLUCOSE TRANSPORTER 4"/>
    <property type="match status" value="1"/>
</dbReference>
<evidence type="ECO:0000256" key="2">
    <source>
        <dbReference type="ARBA" id="ARBA00010992"/>
    </source>
</evidence>
<feature type="transmembrane region" description="Helical" evidence="6">
    <location>
        <begin position="745"/>
        <end position="769"/>
    </location>
</feature>
<name>A0A8H3U3H6_VENIN</name>
<dbReference type="GO" id="GO:0005351">
    <property type="term" value="F:carbohydrate:proton symporter activity"/>
    <property type="evidence" value="ECO:0007669"/>
    <property type="project" value="TreeGrafter"/>
</dbReference>
<feature type="transmembrane region" description="Helical" evidence="6">
    <location>
        <begin position="522"/>
        <end position="544"/>
    </location>
</feature>
<dbReference type="PROSITE" id="PS00217">
    <property type="entry name" value="SUGAR_TRANSPORT_2"/>
    <property type="match status" value="1"/>
</dbReference>
<accession>A0A8H3U3H6</accession>
<feature type="transmembrane region" description="Helical" evidence="6">
    <location>
        <begin position="496"/>
        <end position="516"/>
    </location>
</feature>
<dbReference type="InterPro" id="IPR002347">
    <property type="entry name" value="SDR_fam"/>
</dbReference>
<dbReference type="InterPro" id="IPR036291">
    <property type="entry name" value="NAD(P)-bd_dom_sf"/>
</dbReference>
<feature type="transmembrane region" description="Helical" evidence="6">
    <location>
        <begin position="692"/>
        <end position="712"/>
    </location>
</feature>
<dbReference type="GO" id="GO:0016020">
    <property type="term" value="C:membrane"/>
    <property type="evidence" value="ECO:0007669"/>
    <property type="project" value="UniProtKB-SubCell"/>
</dbReference>
<dbReference type="Pfam" id="PF00083">
    <property type="entry name" value="Sugar_tr"/>
    <property type="match status" value="1"/>
</dbReference>
<dbReference type="SUPFAM" id="SSF103473">
    <property type="entry name" value="MFS general substrate transporter"/>
    <property type="match status" value="1"/>
</dbReference>
<feature type="transmembrane region" description="Helical" evidence="6">
    <location>
        <begin position="592"/>
        <end position="613"/>
    </location>
</feature>
<feature type="transmembrane region" description="Helical" evidence="6">
    <location>
        <begin position="849"/>
        <end position="869"/>
    </location>
</feature>
<dbReference type="PROSITE" id="PS50850">
    <property type="entry name" value="MFS"/>
    <property type="match status" value="1"/>
</dbReference>
<dbReference type="InterPro" id="IPR020846">
    <property type="entry name" value="MFS_dom"/>
</dbReference>
<dbReference type="InterPro" id="IPR050360">
    <property type="entry name" value="MFS_Sugar_Transporters"/>
</dbReference>
<feature type="transmembrane region" description="Helical" evidence="6">
    <location>
        <begin position="464"/>
        <end position="484"/>
    </location>
</feature>
<dbReference type="Proteomes" id="UP000433883">
    <property type="component" value="Unassembled WGS sequence"/>
</dbReference>
<keyword evidence="4 6" id="KW-1133">Transmembrane helix</keyword>
<dbReference type="Pfam" id="PF00106">
    <property type="entry name" value="adh_short"/>
    <property type="match status" value="1"/>
</dbReference>
<dbReference type="AlphaFoldDB" id="A0A8H3U3H6"/>
<feature type="transmembrane region" description="Helical" evidence="6">
    <location>
        <begin position="718"/>
        <end position="738"/>
    </location>
</feature>
<comment type="similarity">
    <text evidence="2">Belongs to the major facilitator superfamily. Sugar transporter (TC 2.A.1.1) family.</text>
</comment>
<evidence type="ECO:0000256" key="4">
    <source>
        <dbReference type="ARBA" id="ARBA00022989"/>
    </source>
</evidence>
<evidence type="ECO:0000256" key="1">
    <source>
        <dbReference type="ARBA" id="ARBA00004141"/>
    </source>
</evidence>
<comment type="caution">
    <text evidence="8">The sequence shown here is derived from an EMBL/GenBank/DDBJ whole genome shotgun (WGS) entry which is preliminary data.</text>
</comment>
<feature type="transmembrane region" description="Helical" evidence="6">
    <location>
        <begin position="781"/>
        <end position="808"/>
    </location>
</feature>
<proteinExistence type="inferred from homology"/>
<dbReference type="InterPro" id="IPR005828">
    <property type="entry name" value="MFS_sugar_transport-like"/>
</dbReference>
<protein>
    <recommendedName>
        <fullName evidence="7">Major facilitator superfamily (MFS) profile domain-containing protein</fullName>
    </recommendedName>
</protein>
<reference evidence="8 9" key="1">
    <citation type="submission" date="2019-11" db="EMBL/GenBank/DDBJ databases">
        <title>Venturia inaequalis Genome Resource.</title>
        <authorList>
            <person name="Lichtner F.J."/>
        </authorList>
    </citation>
    <scope>NUCLEOTIDE SEQUENCE [LARGE SCALE GENOMIC DNA]</scope>
    <source>
        <strain evidence="8">Bline_iso_100314</strain>
    </source>
</reference>
<dbReference type="EMBL" id="WNWQ01001025">
    <property type="protein sequence ID" value="KAE9962527.1"/>
    <property type="molecule type" value="Genomic_DNA"/>
</dbReference>
<dbReference type="Gene3D" id="3.40.50.720">
    <property type="entry name" value="NAD(P)-binding Rossmann-like Domain"/>
    <property type="match status" value="1"/>
</dbReference>
<dbReference type="PRINTS" id="PR00081">
    <property type="entry name" value="GDHRDH"/>
</dbReference>
<evidence type="ECO:0000256" key="5">
    <source>
        <dbReference type="ARBA" id="ARBA00023136"/>
    </source>
</evidence>
<comment type="subcellular location">
    <subcellularLocation>
        <location evidence="1">Membrane</location>
        <topology evidence="1">Multi-pass membrane protein</topology>
    </subcellularLocation>
</comment>
<dbReference type="PRINTS" id="PR00080">
    <property type="entry name" value="SDRFAMILY"/>
</dbReference>
<evidence type="ECO:0000256" key="6">
    <source>
        <dbReference type="SAM" id="Phobius"/>
    </source>
</evidence>
<sequence>MENSAIFGNWDTVTVHPCGARGILEIVDDPKLDTHHAKQGLVGTFERIESSPPSSTQQLWTVTAKMANEEASPGALARLSRLPTELRELLILHTLVPATLVSIFWRLLSFTIPLQQNFRPETSIPALTDKVILVTGGNAGIGKETVLELAKHKPSKIIIAARNETTANEAIRLIETAAPETQLIFIPLDLMSFESIREAVGRFTAKCSRLDILINNAGIMATPSAKTKEGYEAQFGTNHVGHALLAKLLLPTLIKTAGLPGSDVRIINVSSIAQGMAPPGGIIFDTEKLCQLNSLRQYGHSKLANVLFTKGLAKRYPQITSVAVHPGLILTDLYVAADKSNFVVKLAMNYIAPLFFQLPREGAYNQLWAAAAPKEQVANGAYYLPVGKIADGSRHVQDENLVERLWDWTEEQFSKHDFFKSKKKQVVLFSSTAIALYGYDQGMMSLINTNFDYLSTMGIGEESALVGVIVSIYYLGCAAGAVFFSWFSDKRGRKSGIFFCLAAASLGNLIMFIAGLGYSRGALTVMMIGRVIMGLGVGGIDAVIPVYSSELADDGARGKALAQEFQMNIFGLNMAYAINLIVTVQLGKRNQWAWRIPIMAMQVYPIFLLMVVGRLPESPRWLMSQGKEDKAKKSSMAIADTEDEGTQKFDELKKSHEEASDKPVSYMDMLTPGHAQFHPTVITIMGQINQALTGYGAVSVYGSQIFELLGFRVRLAEYLTQANFISYFFLMTFAWILIDAVGRRTLMLSGSAVLTICFALLTLFTGLAMDADKYDIPTLAVAIPGVVSLFIATGAFGIGWLATVWLIPTEIYPTTARAQASAISVVIWGFANFAITLLTPIMFNNLDHWIFLVFAGTNLIAGVLTWLFVPESGNRSFDENVEFFEDAKEAGTWRVQKVKGGKYLKMPYGGKDDAERTPLLERIEDQIH</sequence>
<dbReference type="Gene3D" id="1.20.1250.20">
    <property type="entry name" value="MFS general substrate transporter like domains"/>
    <property type="match status" value="1"/>
</dbReference>
<feature type="transmembrane region" description="Helical" evidence="6">
    <location>
        <begin position="820"/>
        <end position="843"/>
    </location>
</feature>
<dbReference type="PANTHER" id="PTHR48022:SF68">
    <property type="entry name" value="MAJOR FACILITATOR SUPERFAMILY (MFS) PROFILE DOMAIN-CONTAINING PROTEIN-RELATED"/>
    <property type="match status" value="1"/>
</dbReference>
<feature type="domain" description="Major facilitator superfamily (MFS) profile" evidence="7">
    <location>
        <begin position="426"/>
        <end position="873"/>
    </location>
</feature>